<dbReference type="AlphaFoldDB" id="A0A4Q1UGI3"/>
<organism evidence="3 4">
    <name type="scientific">Bradyrhizobium betae</name>
    <dbReference type="NCBI Taxonomy" id="244734"/>
    <lineage>
        <taxon>Bacteria</taxon>
        <taxon>Pseudomonadati</taxon>
        <taxon>Pseudomonadota</taxon>
        <taxon>Alphaproteobacteria</taxon>
        <taxon>Hyphomicrobiales</taxon>
        <taxon>Nitrobacteraceae</taxon>
        <taxon>Bradyrhizobium</taxon>
    </lineage>
</organism>
<dbReference type="Gene3D" id="3.30.300.30">
    <property type="match status" value="1"/>
</dbReference>
<dbReference type="InterPro" id="IPR025110">
    <property type="entry name" value="AMP-bd_C"/>
</dbReference>
<dbReference type="RefSeq" id="WP_129276059.1">
    <property type="nucleotide sequence ID" value="NZ_MZXW01000057.1"/>
</dbReference>
<dbReference type="InterPro" id="IPR000873">
    <property type="entry name" value="AMP-dep_synth/lig_dom"/>
</dbReference>
<dbReference type="InterPro" id="IPR050237">
    <property type="entry name" value="ATP-dep_AMP-bd_enzyme"/>
</dbReference>
<comment type="caution">
    <text evidence="3">The sequence shown here is derived from an EMBL/GenBank/DDBJ whole genome shotgun (WGS) entry which is preliminary data.</text>
</comment>
<dbReference type="GO" id="GO:0016878">
    <property type="term" value="F:acid-thiol ligase activity"/>
    <property type="evidence" value="ECO:0007669"/>
    <property type="project" value="UniProtKB-ARBA"/>
</dbReference>
<dbReference type="OrthoDB" id="9803968at2"/>
<evidence type="ECO:0000259" key="2">
    <source>
        <dbReference type="Pfam" id="PF13193"/>
    </source>
</evidence>
<keyword evidence="3" id="KW-0436">Ligase</keyword>
<name>A0A4Q1UGI3_9BRAD</name>
<dbReference type="Pfam" id="PF00501">
    <property type="entry name" value="AMP-binding"/>
    <property type="match status" value="1"/>
</dbReference>
<dbReference type="Proteomes" id="UP000290819">
    <property type="component" value="Unassembled WGS sequence"/>
</dbReference>
<dbReference type="Pfam" id="PF13193">
    <property type="entry name" value="AMP-binding_C"/>
    <property type="match status" value="1"/>
</dbReference>
<dbReference type="SUPFAM" id="SSF56801">
    <property type="entry name" value="Acetyl-CoA synthetase-like"/>
    <property type="match status" value="1"/>
</dbReference>
<reference evidence="3 4" key="1">
    <citation type="submission" date="2017-03" db="EMBL/GenBank/DDBJ databases">
        <authorList>
            <person name="Safronova V.I."/>
            <person name="Sazanova A.L."/>
            <person name="Chirak E.R."/>
        </authorList>
    </citation>
    <scope>NUCLEOTIDE SEQUENCE [LARGE SCALE GENOMIC DNA]</scope>
    <source>
        <strain evidence="3 4">Opo-243</strain>
    </source>
</reference>
<evidence type="ECO:0000313" key="4">
    <source>
        <dbReference type="Proteomes" id="UP000290819"/>
    </source>
</evidence>
<accession>A0A4Q1UGI3</accession>
<evidence type="ECO:0000313" key="3">
    <source>
        <dbReference type="EMBL" id="RXT33323.1"/>
    </source>
</evidence>
<dbReference type="EMBL" id="MZXW01000057">
    <property type="protein sequence ID" value="RXT33323.1"/>
    <property type="molecule type" value="Genomic_DNA"/>
</dbReference>
<protein>
    <submittedName>
        <fullName evidence="3">ATP-dependent acyl-CoA ligase</fullName>
    </submittedName>
</protein>
<sequence>MSGDNDRLSPSDRYVLRNLVDRYARERGHKTFVVLSTGEEWSYTRLRDNVRRVAANLQALGVKQDDFVLSWLPNGPHSIAVWFALNYIGAVYVPVNVSYRGRLLAHVIRNSGARLMIADARLAERLGEVETAALDTLVTVAGEPPQGLSGIRGLTEDALSSATSEPADPAREIMPWDTHAVIYTSGTTGPSKGVLSSYRHLAATTEAIDTVTSDDRAMVNLPLFHVGGTSGVYRMLVRGGSIALVESFDTQTFWDTVRRTGATTTTLLGAMIPFLMKAPPSPRDRDHTFRQAIMVPLADDAAEFTARFGVDIYTVFNMTEISCPIVSVCNPDVPKTCGRIRAGFEARVVDANNVEVPHGTVGELMVRADEPWTMNHGYNANPEATARAWRNGWFHTGDAFRRDDAGNFFFVDRIKDAIRRRGENISSFEVEAEIGAHPKVRESAVVGVPSEFGEDEVMAVVSPVPGADIDPLEIISFLTPRLPHFMVPRYVRLLAELPKTPTQKIEKHVLRSEGVTGDTWDRERAGIRLKREKLTAGDLKVTR</sequence>
<dbReference type="Gene3D" id="3.40.50.12780">
    <property type="entry name" value="N-terminal domain of ligase-like"/>
    <property type="match status" value="1"/>
</dbReference>
<evidence type="ECO:0000259" key="1">
    <source>
        <dbReference type="Pfam" id="PF00501"/>
    </source>
</evidence>
<dbReference type="InterPro" id="IPR042099">
    <property type="entry name" value="ANL_N_sf"/>
</dbReference>
<feature type="domain" description="AMP-dependent synthetase/ligase" evidence="1">
    <location>
        <begin position="21"/>
        <end position="369"/>
    </location>
</feature>
<dbReference type="InterPro" id="IPR020845">
    <property type="entry name" value="AMP-binding_CS"/>
</dbReference>
<feature type="domain" description="AMP-binding enzyme C-terminal" evidence="2">
    <location>
        <begin position="429"/>
        <end position="504"/>
    </location>
</feature>
<dbReference type="PANTHER" id="PTHR43767:SF1">
    <property type="entry name" value="NONRIBOSOMAL PEPTIDE SYNTHASE PES1 (EUROFUNG)-RELATED"/>
    <property type="match status" value="1"/>
</dbReference>
<gene>
    <name evidence="3" type="ORF">B5V03_40390</name>
</gene>
<keyword evidence="4" id="KW-1185">Reference proteome</keyword>
<dbReference type="PROSITE" id="PS00455">
    <property type="entry name" value="AMP_BINDING"/>
    <property type="match status" value="1"/>
</dbReference>
<dbReference type="InterPro" id="IPR045851">
    <property type="entry name" value="AMP-bd_C_sf"/>
</dbReference>
<dbReference type="PANTHER" id="PTHR43767">
    <property type="entry name" value="LONG-CHAIN-FATTY-ACID--COA LIGASE"/>
    <property type="match status" value="1"/>
</dbReference>
<proteinExistence type="predicted"/>